<keyword evidence="1" id="KW-0233">DNA recombination</keyword>
<dbReference type="GO" id="GO:0000723">
    <property type="term" value="P:telomere maintenance"/>
    <property type="evidence" value="ECO:0007669"/>
    <property type="project" value="InterPro"/>
</dbReference>
<comment type="caution">
    <text evidence="3">The sequence shown here is derived from an EMBL/GenBank/DDBJ whole genome shotgun (WGS) entry which is preliminary data.</text>
</comment>
<organism evidence="3 4">
    <name type="scientific">Claviceps purpurea (strain 20.1)</name>
    <name type="common">Ergot fungus</name>
    <name type="synonym">Sphacelia segetum</name>
    <dbReference type="NCBI Taxonomy" id="1111077"/>
    <lineage>
        <taxon>Eukaryota</taxon>
        <taxon>Fungi</taxon>
        <taxon>Dikarya</taxon>
        <taxon>Ascomycota</taxon>
        <taxon>Pezizomycotina</taxon>
        <taxon>Sordariomycetes</taxon>
        <taxon>Hypocreomycetidae</taxon>
        <taxon>Hypocreales</taxon>
        <taxon>Clavicipitaceae</taxon>
        <taxon>Claviceps</taxon>
    </lineage>
</organism>
<dbReference type="GO" id="GO:0005524">
    <property type="term" value="F:ATP binding"/>
    <property type="evidence" value="ECO:0007669"/>
    <property type="project" value="UniProtKB-KW"/>
</dbReference>
<name>M1VW38_CLAP2</name>
<comment type="similarity">
    <text evidence="1">Belongs to the helicase family.</text>
</comment>
<dbReference type="InterPro" id="IPR010285">
    <property type="entry name" value="DNA_helicase_pif1-like_DEAD"/>
</dbReference>
<protein>
    <recommendedName>
        <fullName evidence="1">ATP-dependent DNA helicase</fullName>
        <ecNumber evidence="1">5.6.2.3</ecNumber>
    </recommendedName>
</protein>
<comment type="cofactor">
    <cofactor evidence="1">
        <name>Mg(2+)</name>
        <dbReference type="ChEBI" id="CHEBI:18420"/>
    </cofactor>
</comment>
<dbReference type="PhylomeDB" id="M1VW38"/>
<dbReference type="OrthoDB" id="432234at2759"/>
<dbReference type="GO" id="GO:0006281">
    <property type="term" value="P:DNA repair"/>
    <property type="evidence" value="ECO:0007669"/>
    <property type="project" value="UniProtKB-KW"/>
</dbReference>
<keyword evidence="1" id="KW-0067">ATP-binding</keyword>
<dbReference type="EMBL" id="CAGA01000023">
    <property type="protein sequence ID" value="CCE30597.1"/>
    <property type="molecule type" value="Genomic_DNA"/>
</dbReference>
<proteinExistence type="inferred from homology"/>
<keyword evidence="1" id="KW-0378">Hydrolase</keyword>
<dbReference type="AlphaFoldDB" id="M1VW38"/>
<evidence type="ECO:0000313" key="4">
    <source>
        <dbReference type="Proteomes" id="UP000016801"/>
    </source>
</evidence>
<keyword evidence="1" id="KW-0234">DNA repair</keyword>
<keyword evidence="4" id="KW-1185">Reference proteome</keyword>
<keyword evidence="1" id="KW-0347">Helicase</keyword>
<comment type="catalytic activity">
    <reaction evidence="1">
        <text>ATP + H2O = ADP + phosphate + H(+)</text>
        <dbReference type="Rhea" id="RHEA:13065"/>
        <dbReference type="ChEBI" id="CHEBI:15377"/>
        <dbReference type="ChEBI" id="CHEBI:15378"/>
        <dbReference type="ChEBI" id="CHEBI:30616"/>
        <dbReference type="ChEBI" id="CHEBI:43474"/>
        <dbReference type="ChEBI" id="CHEBI:456216"/>
        <dbReference type="EC" id="5.6.2.3"/>
    </reaction>
</comment>
<keyword evidence="1" id="KW-0227">DNA damage</keyword>
<dbReference type="EC" id="5.6.2.3" evidence="1"/>
<dbReference type="STRING" id="1111077.M1VW38"/>
<gene>
    <name evidence="3" type="ORF">CPUR_04446</name>
</gene>
<dbReference type="VEuPathDB" id="FungiDB:CPUR_04446"/>
<dbReference type="Gene3D" id="3.40.50.300">
    <property type="entry name" value="P-loop containing nucleotide triphosphate hydrolases"/>
    <property type="match status" value="1"/>
</dbReference>
<evidence type="ECO:0000313" key="3">
    <source>
        <dbReference type="EMBL" id="CCE30597.1"/>
    </source>
</evidence>
<dbReference type="PANTHER" id="PTHR47642">
    <property type="entry name" value="ATP-DEPENDENT DNA HELICASE"/>
    <property type="match status" value="1"/>
</dbReference>
<dbReference type="InterPro" id="IPR027417">
    <property type="entry name" value="P-loop_NTPase"/>
</dbReference>
<dbReference type="GO" id="GO:0006310">
    <property type="term" value="P:DNA recombination"/>
    <property type="evidence" value="ECO:0007669"/>
    <property type="project" value="UniProtKB-KW"/>
</dbReference>
<reference evidence="3 4" key="1">
    <citation type="journal article" date="2013" name="PLoS Genet.">
        <title>Plant-symbiotic fungi as chemical engineers: Multi-genome analysis of the Clavicipitaceae reveals dynamics of alkaloid loci.</title>
        <authorList>
            <person name="Schardl C.L."/>
            <person name="Young C.A."/>
            <person name="Hesse U."/>
            <person name="Amyotte S.G."/>
            <person name="Andreeva K."/>
            <person name="Calie P.J."/>
            <person name="Fleetwood D.J."/>
            <person name="Haws D.C."/>
            <person name="Moore N."/>
            <person name="Oeser B."/>
            <person name="Panaccione D.G."/>
            <person name="Schweri K.K."/>
            <person name="Voisey C.R."/>
            <person name="Farman M.L."/>
            <person name="Jaromczyk J.W."/>
            <person name="Roe B.A."/>
            <person name="O'Sullivan D.M."/>
            <person name="Scott B."/>
            <person name="Tudzynski P."/>
            <person name="An Z."/>
            <person name="Arnaoudova E.G."/>
            <person name="Bullock C.T."/>
            <person name="Charlton N.D."/>
            <person name="Chen L."/>
            <person name="Cox M."/>
            <person name="Dinkins R.D."/>
            <person name="Florea S."/>
            <person name="Glenn A.E."/>
            <person name="Gordon A."/>
            <person name="Gueldener U."/>
            <person name="Harris D.R."/>
            <person name="Hollin W."/>
            <person name="Jaromczyk J."/>
            <person name="Johnson R.D."/>
            <person name="Khan A.K."/>
            <person name="Leistner E."/>
            <person name="Leuchtmann A."/>
            <person name="Li C."/>
            <person name="Liu J."/>
            <person name="Liu J."/>
            <person name="Liu M."/>
            <person name="Mace W."/>
            <person name="Machado C."/>
            <person name="Nagabhyru P."/>
            <person name="Pan J."/>
            <person name="Schmid J."/>
            <person name="Sugawara K."/>
            <person name="Steiner U."/>
            <person name="Takach J.E."/>
            <person name="Tanaka E."/>
            <person name="Webb J.S."/>
            <person name="Wilson E.V."/>
            <person name="Wiseman J.L."/>
            <person name="Yoshida R."/>
            <person name="Zeng Z."/>
        </authorList>
    </citation>
    <scope>NUCLEOTIDE SEQUENCE [LARGE SCALE GENOMIC DNA]</scope>
    <source>
        <strain evidence="3 4">20.1</strain>
    </source>
</reference>
<evidence type="ECO:0000256" key="1">
    <source>
        <dbReference type="RuleBase" id="RU363044"/>
    </source>
</evidence>
<dbReference type="HOGENOM" id="CLU_2359536_0_0_1"/>
<dbReference type="Proteomes" id="UP000016801">
    <property type="component" value="Unassembled WGS sequence"/>
</dbReference>
<sequence>MQITLMTITDVLMSLREATTAENEQWYIILDEKSMIGLRTLYNVDQRLCQVNAKPDTPFGGMSVLLSGDFVQLPPVFDKPLYKRASADRQQKSMPK</sequence>
<dbReference type="GO" id="GO:0016887">
    <property type="term" value="F:ATP hydrolysis activity"/>
    <property type="evidence" value="ECO:0007669"/>
    <property type="project" value="RHEA"/>
</dbReference>
<dbReference type="InterPro" id="IPR051055">
    <property type="entry name" value="PIF1_helicase"/>
</dbReference>
<dbReference type="GO" id="GO:0043139">
    <property type="term" value="F:5'-3' DNA helicase activity"/>
    <property type="evidence" value="ECO:0007669"/>
    <property type="project" value="UniProtKB-EC"/>
</dbReference>
<feature type="domain" description="DNA helicase Pif1-like DEAD-box helicase" evidence="2">
    <location>
        <begin position="25"/>
        <end position="80"/>
    </location>
</feature>
<keyword evidence="1" id="KW-0547">Nucleotide-binding</keyword>
<accession>M1VW38</accession>
<dbReference type="Pfam" id="PF05970">
    <property type="entry name" value="PIF1"/>
    <property type="match status" value="1"/>
</dbReference>
<evidence type="ECO:0000259" key="2">
    <source>
        <dbReference type="Pfam" id="PF05970"/>
    </source>
</evidence>